<dbReference type="PANTHER" id="PTHR46213:SF26">
    <property type="entry name" value="HHH-GPD BASE EXCISION DNA REPAIR FAMILY PROTEIN"/>
    <property type="match status" value="1"/>
</dbReference>
<dbReference type="InterPro" id="IPR044811">
    <property type="entry name" value="DME/ROS1"/>
</dbReference>
<dbReference type="GO" id="GO:0035514">
    <property type="term" value="F:DNA demethylase activity"/>
    <property type="evidence" value="ECO:0007669"/>
    <property type="project" value="InterPro"/>
</dbReference>
<evidence type="ECO:0000256" key="1">
    <source>
        <dbReference type="SAM" id="MobiDB-lite"/>
    </source>
</evidence>
<sequence length="348" mass="39417">MLERGVWIGVVRISGSERKWHTVVVIAVVRRGFAAVVGARTEHSGTTEHADNSSKKRRTEKGKTSNTHITSSVNTKNGVPPIFAPEDAQVHPYASNNNSWMYGLGYNAAVCRIINESRENHMHSTQTFDEFKLSLRRMAEISLLPNQTCDYNSLMRIRNCIEPNYNAKQLDYSDRQTIREAERPQTCTDVLVEDMHVSCAKKKRSRKRSVLSSSMRPNKDEMQQCHNSALGNHQLTLGKPSGTARRVVHKITYNVEALTEQFRQLNINTGGKELALYGQTALVPFQGSFDPIKKQRPRPKVDLDEETDRVWKLLLLDINHDGVDGTNEEKWVSVTVSVVLVCEEKETK</sequence>
<dbReference type="EMBL" id="OX451741">
    <property type="protein sequence ID" value="CAI8618323.1"/>
    <property type="molecule type" value="Genomic_DNA"/>
</dbReference>
<evidence type="ECO:0000313" key="3">
    <source>
        <dbReference type="Proteomes" id="UP001157006"/>
    </source>
</evidence>
<dbReference type="AlphaFoldDB" id="A0AAV1B7T8"/>
<organism evidence="2 3">
    <name type="scientific">Vicia faba</name>
    <name type="common">Broad bean</name>
    <name type="synonym">Faba vulgaris</name>
    <dbReference type="NCBI Taxonomy" id="3906"/>
    <lineage>
        <taxon>Eukaryota</taxon>
        <taxon>Viridiplantae</taxon>
        <taxon>Streptophyta</taxon>
        <taxon>Embryophyta</taxon>
        <taxon>Tracheophyta</taxon>
        <taxon>Spermatophyta</taxon>
        <taxon>Magnoliopsida</taxon>
        <taxon>eudicotyledons</taxon>
        <taxon>Gunneridae</taxon>
        <taxon>Pentapetalae</taxon>
        <taxon>rosids</taxon>
        <taxon>fabids</taxon>
        <taxon>Fabales</taxon>
        <taxon>Fabaceae</taxon>
        <taxon>Papilionoideae</taxon>
        <taxon>50 kb inversion clade</taxon>
        <taxon>NPAAA clade</taxon>
        <taxon>Hologalegina</taxon>
        <taxon>IRL clade</taxon>
        <taxon>Fabeae</taxon>
        <taxon>Vicia</taxon>
    </lineage>
</organism>
<accession>A0AAV1B7T8</accession>
<dbReference type="Proteomes" id="UP001157006">
    <property type="component" value="Chromosome 6"/>
</dbReference>
<feature type="compositionally biased region" description="Polar residues" evidence="1">
    <location>
        <begin position="64"/>
        <end position="77"/>
    </location>
</feature>
<dbReference type="GO" id="GO:0019104">
    <property type="term" value="F:DNA N-glycosylase activity"/>
    <property type="evidence" value="ECO:0007669"/>
    <property type="project" value="InterPro"/>
</dbReference>
<feature type="compositionally biased region" description="Basic and acidic residues" evidence="1">
    <location>
        <begin position="40"/>
        <end position="54"/>
    </location>
</feature>
<gene>
    <name evidence="2" type="ORF">VFH_VI117720</name>
</gene>
<evidence type="ECO:0000313" key="2">
    <source>
        <dbReference type="EMBL" id="CAI8618323.1"/>
    </source>
</evidence>
<reference evidence="2 3" key="1">
    <citation type="submission" date="2023-01" db="EMBL/GenBank/DDBJ databases">
        <authorList>
            <person name="Kreplak J."/>
        </authorList>
    </citation>
    <scope>NUCLEOTIDE SEQUENCE [LARGE SCALE GENOMIC DNA]</scope>
</reference>
<protein>
    <submittedName>
        <fullName evidence="2">Uncharacterized protein</fullName>
    </submittedName>
</protein>
<keyword evidence="3" id="KW-1185">Reference proteome</keyword>
<name>A0AAV1B7T8_VICFA</name>
<proteinExistence type="predicted"/>
<feature type="region of interest" description="Disordered" evidence="1">
    <location>
        <begin position="40"/>
        <end position="80"/>
    </location>
</feature>
<dbReference type="PANTHER" id="PTHR46213">
    <property type="entry name" value="TRANSCRIPTIONAL ACTIVATOR DEMETER"/>
    <property type="match status" value="1"/>
</dbReference>
<dbReference type="GO" id="GO:0141166">
    <property type="term" value="P:chromosomal 5-methylcytosine DNA demethylation pathway"/>
    <property type="evidence" value="ECO:0007669"/>
    <property type="project" value="InterPro"/>
</dbReference>